<dbReference type="RefSeq" id="WP_018021704.1">
    <property type="nucleotide sequence ID" value="NZ_AQUX01000003.1"/>
</dbReference>
<evidence type="ECO:0000313" key="4">
    <source>
        <dbReference type="Proteomes" id="UP000029914"/>
    </source>
</evidence>
<keyword evidence="4" id="KW-1185">Reference proteome</keyword>
<proteinExistence type="predicted"/>
<dbReference type="OrthoDB" id="128564at2"/>
<protein>
    <submittedName>
        <fullName evidence="3">Oxppcycle protein OpcA</fullName>
    </submittedName>
</protein>
<evidence type="ECO:0000313" key="3">
    <source>
        <dbReference type="EMBL" id="AIT61136.1"/>
    </source>
</evidence>
<dbReference type="PANTHER" id="PTHR38658">
    <property type="entry name" value="OXPP CYCLE PROTEIN OPCA-RELATED"/>
    <property type="match status" value="1"/>
</dbReference>
<dbReference type="STRING" id="558173.CDOO_07600"/>
<evidence type="ECO:0000259" key="2">
    <source>
        <dbReference type="Pfam" id="PF20171"/>
    </source>
</evidence>
<organism evidence="3 4">
    <name type="scientific">Corynebacterium doosanense CAU 212 = DSM 45436</name>
    <dbReference type="NCBI Taxonomy" id="558173"/>
    <lineage>
        <taxon>Bacteria</taxon>
        <taxon>Bacillati</taxon>
        <taxon>Actinomycetota</taxon>
        <taxon>Actinomycetes</taxon>
        <taxon>Mycobacteriales</taxon>
        <taxon>Corynebacteriaceae</taxon>
        <taxon>Corynebacterium</taxon>
    </lineage>
</organism>
<dbReference type="PANTHER" id="PTHR38658:SF1">
    <property type="entry name" value="OXPP CYCLE PROTEIN OPCA-RELATED"/>
    <property type="match status" value="1"/>
</dbReference>
<dbReference type="eggNOG" id="COG3429">
    <property type="taxonomic scope" value="Bacteria"/>
</dbReference>
<feature type="domain" description="Glucose-6-phosphate dehydrogenase assembly protein OpcA N-terminal" evidence="1">
    <location>
        <begin position="52"/>
        <end position="148"/>
    </location>
</feature>
<dbReference type="EMBL" id="CP006764">
    <property type="protein sequence ID" value="AIT61136.1"/>
    <property type="molecule type" value="Genomic_DNA"/>
</dbReference>
<dbReference type="InterPro" id="IPR004555">
    <property type="entry name" value="G6PDH_assembly_OpcA"/>
</dbReference>
<dbReference type="HOGENOM" id="CLU_046988_1_0_11"/>
<dbReference type="InterPro" id="IPR046801">
    <property type="entry name" value="OpcA_G6PD_N"/>
</dbReference>
<dbReference type="Pfam" id="PF20171">
    <property type="entry name" value="OpcA_G6PD_C"/>
    <property type="match status" value="1"/>
</dbReference>
<evidence type="ECO:0000259" key="1">
    <source>
        <dbReference type="Pfam" id="PF10128"/>
    </source>
</evidence>
<dbReference type="KEGG" id="cdo:CDOO_07600"/>
<dbReference type="Pfam" id="PF10128">
    <property type="entry name" value="OpcA_G6PD_assem"/>
    <property type="match status" value="1"/>
</dbReference>
<dbReference type="Proteomes" id="UP000029914">
    <property type="component" value="Chromosome"/>
</dbReference>
<dbReference type="InterPro" id="IPR046802">
    <property type="entry name" value="OpcA_G6PD_C"/>
</dbReference>
<sequence length="308" mass="33303">MIITLPDTSTHEITKNLLKTQEDYSMATGRVLTLIVVADADDDIEAILAPVREASREHPSRVLVVLGAPESEPARLDAKMLFLGDSGSSETVIMTLHGPMANHPAEIVTPLMLPDTPIVAWWPTTAPANPSEHPIGAMAQRRITNARHNVSGNALLRVSSGYTPGDSDMMWSRITSWRGIVASALDRPPHDEILRAQLIGPADNPSVDIAAGWLADRLGVPVERAATNDDIEDHFPIRKLTITRASGEVTIETRGTRTIKVGVPGHPEALVAMDPRSDTDCLAEELRYLDADQAYACALTGLGRVVVR</sequence>
<accession>A0A097IG78</accession>
<dbReference type="AlphaFoldDB" id="A0A097IG78"/>
<name>A0A097IG78_9CORY</name>
<feature type="domain" description="Glucose-6-phosphate dehydrogenase assembly protein OpcA C-terminal" evidence="2">
    <location>
        <begin position="164"/>
        <end position="299"/>
    </location>
</feature>
<gene>
    <name evidence="3" type="ORF">CDOO_07600</name>
</gene>
<reference evidence="3 4" key="1">
    <citation type="submission" date="2013-09" db="EMBL/GenBank/DDBJ databases">
        <title>Complete genome sequence of Corynebacterium doosanense CAU 212(T) (=DSM 45436(T)), isolated from activated sludge.</title>
        <authorList>
            <person name="Schaffert L."/>
            <person name="Albersmeier A."/>
            <person name="Kalinowski J."/>
            <person name="Ruckert C."/>
        </authorList>
    </citation>
    <scope>NUCLEOTIDE SEQUENCE [LARGE SCALE GENOMIC DNA]</scope>
    <source>
        <strain evidence="3 4">CAU 212</strain>
    </source>
</reference>